<evidence type="ECO:0000313" key="4">
    <source>
        <dbReference type="Proteomes" id="UP000664495"/>
    </source>
</evidence>
<dbReference type="EMBL" id="JAFLVR010000011">
    <property type="protein sequence ID" value="MBO0451592.1"/>
    <property type="molecule type" value="Genomic_DNA"/>
</dbReference>
<comment type="caution">
    <text evidence="3">The sequence shown here is derived from an EMBL/GenBank/DDBJ whole genome shotgun (WGS) entry which is preliminary data.</text>
</comment>
<comment type="similarity">
    <text evidence="1">Belongs to the ADP-ribosylglycohydrolase family.</text>
</comment>
<evidence type="ECO:0000256" key="1">
    <source>
        <dbReference type="ARBA" id="ARBA00010702"/>
    </source>
</evidence>
<organism evidence="3 4">
    <name type="scientific">Candidatus Enterococcus murrayae</name>
    <dbReference type="NCBI Taxonomy" id="2815321"/>
    <lineage>
        <taxon>Bacteria</taxon>
        <taxon>Bacillati</taxon>
        <taxon>Bacillota</taxon>
        <taxon>Bacilli</taxon>
        <taxon>Lactobacillales</taxon>
        <taxon>Enterococcaceae</taxon>
        <taxon>Enterococcus</taxon>
    </lineage>
</organism>
<name>A0ABS3HF09_9ENTE</name>
<dbReference type="InterPro" id="IPR050792">
    <property type="entry name" value="ADP-ribosylglycohydrolase"/>
</dbReference>
<dbReference type="InterPro" id="IPR036705">
    <property type="entry name" value="Ribosyl_crysJ1_sf"/>
</dbReference>
<evidence type="ECO:0000256" key="2">
    <source>
        <dbReference type="ARBA" id="ARBA00022801"/>
    </source>
</evidence>
<evidence type="ECO:0000313" key="3">
    <source>
        <dbReference type="EMBL" id="MBO0451592.1"/>
    </source>
</evidence>
<dbReference type="Proteomes" id="UP000664495">
    <property type="component" value="Unassembled WGS sequence"/>
</dbReference>
<dbReference type="Gene3D" id="1.10.4080.10">
    <property type="entry name" value="ADP-ribosylation/Crystallin J1"/>
    <property type="match status" value="1"/>
</dbReference>
<dbReference type="InterPro" id="IPR005502">
    <property type="entry name" value="Ribosyl_crysJ1"/>
</dbReference>
<keyword evidence="2" id="KW-0378">Hydrolase</keyword>
<proteinExistence type="inferred from homology"/>
<dbReference type="PANTHER" id="PTHR16222:SF24">
    <property type="entry name" value="ADP-RIBOSYLHYDROLASE ARH3"/>
    <property type="match status" value="1"/>
</dbReference>
<protein>
    <submittedName>
        <fullName evidence="3">ADP-ribosylglycohydrolase family protein</fullName>
    </submittedName>
</protein>
<keyword evidence="4" id="KW-1185">Reference proteome</keyword>
<dbReference type="PANTHER" id="PTHR16222">
    <property type="entry name" value="ADP-RIBOSYLGLYCOHYDROLASE"/>
    <property type="match status" value="1"/>
</dbReference>
<gene>
    <name evidence="3" type="ORF">JZO85_04875</name>
</gene>
<accession>A0ABS3HF09</accession>
<dbReference type="SUPFAM" id="SSF101478">
    <property type="entry name" value="ADP-ribosylglycohydrolase"/>
    <property type="match status" value="1"/>
</dbReference>
<sequence>MTKEKMLGALYGAAVGDALGAPTELRTTNQILETFGGYVKEYTLAPKDTFARDYPAGTITDDFSMSYYLMQAIIEHEGNFTEEIAQQAIINWGADDYYFDKFAGPTTRAAIENMKQGLPTDVDPFGLINYSGLATNGGAMKTIPLALLANGDLEKALEYTIWMCKPTHFNSNAISAAAAICCAATHALTESATLESIVAAAVWGAEKGREYGEQQQHISVGVDIAYKIQEAVKIGGQAASFEHLLSETADKVGTNFLVQESIPAVFSLLAGTEGNTMLGIYAAVNVGGDTDTIASMLGGILGGFNGSQSIPQKYIHDMEKVNTTLPLQSTIETFVALCSSR</sequence>
<dbReference type="RefSeq" id="WP_207107406.1">
    <property type="nucleotide sequence ID" value="NZ_JAFLVR010000011.1"/>
</dbReference>
<dbReference type="Pfam" id="PF03747">
    <property type="entry name" value="ADP_ribosyl_GH"/>
    <property type="match status" value="1"/>
</dbReference>
<reference evidence="3 4" key="1">
    <citation type="submission" date="2021-03" db="EMBL/GenBank/DDBJ databases">
        <title>Enterococcal diversity collection.</title>
        <authorList>
            <person name="Gilmore M.S."/>
            <person name="Schwartzman J."/>
            <person name="Van Tyne D."/>
            <person name="Martin M."/>
            <person name="Earl A.M."/>
            <person name="Manson A.L."/>
            <person name="Straub T."/>
            <person name="Salamzade R."/>
            <person name="Saavedra J."/>
            <person name="Lebreton F."/>
            <person name="Prichula J."/>
            <person name="Schaufler K."/>
            <person name="Gaca A."/>
            <person name="Sgardioli B."/>
            <person name="Wagenaar J."/>
            <person name="Strong T."/>
        </authorList>
    </citation>
    <scope>NUCLEOTIDE SEQUENCE [LARGE SCALE GENOMIC DNA]</scope>
    <source>
        <strain evidence="3 4">MJM16</strain>
    </source>
</reference>